<sequence>MYRIRNYLRRLFANCEGCGITLQHTDPKLQGYISETKYKNILTQNKKLEEIIKEKKETEDFKLKEFKRNFREQLKQINESTLRGTREKIERKARQEEKEEKKSKREQIQESIEAKKPQFMEITDINAIEEALATATPMHEYAQTPKLKPIKCVRCINLSVHNKVDGTLCAVTHATSLEVINLIFSEMRHGCVIMMMTDVIDFNGSFIAEVIDEAKKKKAKLILIGNKVDILPKSYKIERIETWIKQQIGDLIEDADVCVVSSKTGEGMKDVIKLLAKYKKTLPDASFYVVGATNSGKSSFLNLLTKMTWNLPEEKYKKPLLADALTVSKLAGTTQAPIPVKCRSLALTVFDTQGIPTVSQMTSHLTNPEAIFNLIPSKRIHPLVFVCHSKFSFWIGALARIDMVEGDLKFMTFFTNNLCTVHKTKFEKVEDVYKRQAGNLLSPAFDNPETIEFEKTRVEIPSSDKEKANKDIVIHGLGWVAVSGRGSSTFDVWVPKGVGVTVRPALMPFEAKIERRVPKNRTANAEKIMGRRPKSS</sequence>
<dbReference type="Gene3D" id="3.40.50.300">
    <property type="entry name" value="P-loop containing nucleotide triphosphate hydrolases"/>
    <property type="match status" value="1"/>
</dbReference>
<keyword evidence="5" id="KW-1185">Reference proteome</keyword>
<gene>
    <name evidence="4" type="ORF">BSTOLATCC_MIC30428</name>
</gene>
<dbReference type="InterPro" id="IPR048422">
    <property type="entry name" value="NOA1/YqeH-like_C"/>
</dbReference>
<dbReference type="GO" id="GO:0005739">
    <property type="term" value="C:mitochondrion"/>
    <property type="evidence" value="ECO:0007669"/>
    <property type="project" value="TreeGrafter"/>
</dbReference>
<dbReference type="Pfam" id="PF01926">
    <property type="entry name" value="MMR_HSR1"/>
    <property type="match status" value="1"/>
</dbReference>
<evidence type="ECO:0000313" key="5">
    <source>
        <dbReference type="Proteomes" id="UP001162131"/>
    </source>
</evidence>
<comment type="caution">
    <text evidence="4">The sequence shown here is derived from an EMBL/GenBank/DDBJ whole genome shotgun (WGS) entry which is preliminary data.</text>
</comment>
<dbReference type="InterPro" id="IPR006073">
    <property type="entry name" value="GTP-bd"/>
</dbReference>
<dbReference type="PANTHER" id="PTHR46434">
    <property type="entry name" value="GENETIC INTERACTOR OF PROHIBITINS 3, MITOCHONDRIAL"/>
    <property type="match status" value="1"/>
</dbReference>
<evidence type="ECO:0000259" key="2">
    <source>
        <dbReference type="Pfam" id="PF01926"/>
    </source>
</evidence>
<dbReference type="Pfam" id="PF21516">
    <property type="entry name" value="YqeH-like_C"/>
    <property type="match status" value="1"/>
</dbReference>
<feature type="region of interest" description="Disordered" evidence="1">
    <location>
        <begin position="81"/>
        <end position="110"/>
    </location>
</feature>
<dbReference type="Proteomes" id="UP001162131">
    <property type="component" value="Unassembled WGS sequence"/>
</dbReference>
<dbReference type="InterPro" id="IPR050896">
    <property type="entry name" value="Mito_lipid_metab_GTPase"/>
</dbReference>
<feature type="compositionally biased region" description="Basic and acidic residues" evidence="1">
    <location>
        <begin position="84"/>
        <end position="110"/>
    </location>
</feature>
<feature type="domain" description="NOA1/YqeH-like C-terminal" evidence="3">
    <location>
        <begin position="410"/>
        <end position="506"/>
    </location>
</feature>
<accession>A0AAU9J9Y0</accession>
<proteinExistence type="predicted"/>
<evidence type="ECO:0000256" key="1">
    <source>
        <dbReference type="SAM" id="MobiDB-lite"/>
    </source>
</evidence>
<protein>
    <recommendedName>
        <fullName evidence="6">G domain-containing protein</fullName>
    </recommendedName>
</protein>
<dbReference type="EMBL" id="CAJZBQ010000030">
    <property type="protein sequence ID" value="CAG9322046.1"/>
    <property type="molecule type" value="Genomic_DNA"/>
</dbReference>
<name>A0AAU9J9Y0_9CILI</name>
<dbReference type="GO" id="GO:0005525">
    <property type="term" value="F:GTP binding"/>
    <property type="evidence" value="ECO:0007669"/>
    <property type="project" value="InterPro"/>
</dbReference>
<evidence type="ECO:0000313" key="4">
    <source>
        <dbReference type="EMBL" id="CAG9322046.1"/>
    </source>
</evidence>
<dbReference type="PANTHER" id="PTHR46434:SF1">
    <property type="entry name" value="GENETIC INTERACTOR OF PROHIBITINS 3, MITOCHONDRIAL"/>
    <property type="match status" value="1"/>
</dbReference>
<organism evidence="4 5">
    <name type="scientific">Blepharisma stoltei</name>
    <dbReference type="NCBI Taxonomy" id="1481888"/>
    <lineage>
        <taxon>Eukaryota</taxon>
        <taxon>Sar</taxon>
        <taxon>Alveolata</taxon>
        <taxon>Ciliophora</taxon>
        <taxon>Postciliodesmatophora</taxon>
        <taxon>Heterotrichea</taxon>
        <taxon>Heterotrichida</taxon>
        <taxon>Blepharismidae</taxon>
        <taxon>Blepharisma</taxon>
    </lineage>
</organism>
<dbReference type="AlphaFoldDB" id="A0AAU9J9Y0"/>
<reference evidence="4" key="1">
    <citation type="submission" date="2021-09" db="EMBL/GenBank/DDBJ databases">
        <authorList>
            <consortium name="AG Swart"/>
            <person name="Singh M."/>
            <person name="Singh A."/>
            <person name="Seah K."/>
            <person name="Emmerich C."/>
        </authorList>
    </citation>
    <scope>NUCLEOTIDE SEQUENCE</scope>
    <source>
        <strain evidence="4">ATCC30299</strain>
    </source>
</reference>
<feature type="domain" description="G" evidence="2">
    <location>
        <begin position="288"/>
        <end position="357"/>
    </location>
</feature>
<evidence type="ECO:0000259" key="3">
    <source>
        <dbReference type="Pfam" id="PF21516"/>
    </source>
</evidence>
<dbReference type="SUPFAM" id="SSF52540">
    <property type="entry name" value="P-loop containing nucleoside triphosphate hydrolases"/>
    <property type="match status" value="1"/>
</dbReference>
<dbReference type="InterPro" id="IPR027417">
    <property type="entry name" value="P-loop_NTPase"/>
</dbReference>
<evidence type="ECO:0008006" key="6">
    <source>
        <dbReference type="Google" id="ProtNLM"/>
    </source>
</evidence>